<dbReference type="Gene3D" id="3.90.550.10">
    <property type="entry name" value="Spore Coat Polysaccharide Biosynthesis Protein SpsA, Chain A"/>
    <property type="match status" value="1"/>
</dbReference>
<dbReference type="CDD" id="cd02513">
    <property type="entry name" value="CMP-NeuAc_Synthase"/>
    <property type="match status" value="1"/>
</dbReference>
<comment type="caution">
    <text evidence="1">The sequence shown here is derived from an EMBL/GenBank/DDBJ whole genome shotgun (WGS) entry which is preliminary data.</text>
</comment>
<dbReference type="InterPro" id="IPR050793">
    <property type="entry name" value="CMP-NeuNAc_synthase"/>
</dbReference>
<dbReference type="GO" id="GO:0008781">
    <property type="term" value="F:N-acylneuraminate cytidylyltransferase activity"/>
    <property type="evidence" value="ECO:0007669"/>
    <property type="project" value="TreeGrafter"/>
</dbReference>
<dbReference type="InterPro" id="IPR029044">
    <property type="entry name" value="Nucleotide-diphossugar_trans"/>
</dbReference>
<name>X1ASB2_9ZZZZ</name>
<dbReference type="PANTHER" id="PTHR21485">
    <property type="entry name" value="HAD SUPERFAMILY MEMBERS CMAS AND KDSC"/>
    <property type="match status" value="1"/>
</dbReference>
<protein>
    <recommendedName>
        <fullName evidence="2">MobA-like NTP transferase domain-containing protein</fullName>
    </recommendedName>
</protein>
<dbReference type="AlphaFoldDB" id="X1ASB2"/>
<dbReference type="SUPFAM" id="SSF53448">
    <property type="entry name" value="Nucleotide-diphospho-sugar transferases"/>
    <property type="match status" value="1"/>
</dbReference>
<dbReference type="PANTHER" id="PTHR21485:SF6">
    <property type="entry name" value="N-ACYLNEURAMINATE CYTIDYLYLTRANSFERASE-RELATED"/>
    <property type="match status" value="1"/>
</dbReference>
<dbReference type="EMBL" id="BART01017131">
    <property type="protein sequence ID" value="GAG75178.1"/>
    <property type="molecule type" value="Genomic_DNA"/>
</dbReference>
<evidence type="ECO:0008006" key="2">
    <source>
        <dbReference type="Google" id="ProtNLM"/>
    </source>
</evidence>
<accession>X1ASB2</accession>
<proteinExistence type="predicted"/>
<evidence type="ECO:0000313" key="1">
    <source>
        <dbReference type="EMBL" id="GAG75178.1"/>
    </source>
</evidence>
<reference evidence="1" key="1">
    <citation type="journal article" date="2014" name="Front. Microbiol.">
        <title>High frequency of phylogenetically diverse reductive dehalogenase-homologous genes in deep subseafloor sedimentary metagenomes.</title>
        <authorList>
            <person name="Kawai M."/>
            <person name="Futagami T."/>
            <person name="Toyoda A."/>
            <person name="Takaki Y."/>
            <person name="Nishi S."/>
            <person name="Hori S."/>
            <person name="Arai W."/>
            <person name="Tsubouchi T."/>
            <person name="Morono Y."/>
            <person name="Uchiyama I."/>
            <person name="Ito T."/>
            <person name="Fujiyama A."/>
            <person name="Inagaki F."/>
            <person name="Takami H."/>
        </authorList>
    </citation>
    <scope>NUCLEOTIDE SEQUENCE</scope>
    <source>
        <strain evidence="1">Expedition CK06-06</strain>
    </source>
</reference>
<sequence length="175" mass="20014">MVTTEDEEIAEIARRYGAEIIDRPIELAQDDTLIQPVMEHAVNSLEGYKPDIIALLNPTSPLRDSIDITMAIQHFTYGHYDSLLTVYPTGFVHLWELGDGQFTANYDYMHKTRRQEMPEHYRENGAVYLVKRELLMRSHHYIGGNLAVFSMDASHSIDIDSELDFIIAEALLNEG</sequence>
<organism evidence="1">
    <name type="scientific">marine sediment metagenome</name>
    <dbReference type="NCBI Taxonomy" id="412755"/>
    <lineage>
        <taxon>unclassified sequences</taxon>
        <taxon>metagenomes</taxon>
        <taxon>ecological metagenomes</taxon>
    </lineage>
</organism>
<gene>
    <name evidence="1" type="ORF">S01H4_32707</name>
</gene>